<evidence type="ECO:0000313" key="3">
    <source>
        <dbReference type="Proteomes" id="UP000062043"/>
    </source>
</evidence>
<keyword evidence="3" id="KW-1185">Reference proteome</keyword>
<dbReference type="Proteomes" id="UP000062043">
    <property type="component" value="Chromosome"/>
</dbReference>
<dbReference type="KEGG" id="tgy:X802_04815"/>
<reference evidence="2 3" key="1">
    <citation type="submission" date="2014-01" db="EMBL/GenBank/DDBJ databases">
        <title>Genome sequencing of Thermococcus guaymasensis.</title>
        <authorList>
            <person name="Zhang X."/>
            <person name="Alvare G."/>
            <person name="Fristensky B."/>
            <person name="Chen L."/>
            <person name="Suen T."/>
            <person name="Chen Q."/>
            <person name="Ma K."/>
        </authorList>
    </citation>
    <scope>NUCLEOTIDE SEQUENCE [LARGE SCALE GENOMIC DNA]</scope>
    <source>
        <strain evidence="2 3">DSM 11113</strain>
    </source>
</reference>
<dbReference type="PATRIC" id="fig|1432656.3.peg.935"/>
<feature type="compositionally biased region" description="Low complexity" evidence="1">
    <location>
        <begin position="31"/>
        <end position="65"/>
    </location>
</feature>
<dbReference type="RefSeq" id="WP_245608345.1">
    <property type="nucleotide sequence ID" value="NZ_CP007140.1"/>
</dbReference>
<dbReference type="STRING" id="1432656.X802_04815"/>
<accession>A0A0X1KJY5</accession>
<protein>
    <submittedName>
        <fullName evidence="2">Uncharacterized protein</fullName>
    </submittedName>
</protein>
<evidence type="ECO:0000313" key="2">
    <source>
        <dbReference type="EMBL" id="AJC71566.1"/>
    </source>
</evidence>
<dbReference type="EMBL" id="CP007140">
    <property type="protein sequence ID" value="AJC71566.1"/>
    <property type="molecule type" value="Genomic_DNA"/>
</dbReference>
<organism evidence="2 3">
    <name type="scientific">Thermococcus guaymasensis DSM 11113</name>
    <dbReference type="NCBI Taxonomy" id="1432656"/>
    <lineage>
        <taxon>Archaea</taxon>
        <taxon>Methanobacteriati</taxon>
        <taxon>Methanobacteriota</taxon>
        <taxon>Thermococci</taxon>
        <taxon>Thermococcales</taxon>
        <taxon>Thermococcaceae</taxon>
        <taxon>Thermococcus</taxon>
    </lineage>
</organism>
<sequence length="293" mass="31338">MRSKLIAIALVFIIFVSGCLGGSGKDRESSDQTSLSDGTSTTSGASSSILTSTTSSFHSTTSTTTGWEITSTTPAVDYTGKLLDALRGISSYLAFVNTTINSTVQIEGGGAVKVENVSVFSNSTVRYNLADNRMDMNMTVHTEPAGGRVFTRILLLGDVARVYSLGEWKEFRRGDEGFTVIEKTFESNPLSLALSASSGGECQVSTGQYYILRCTNKNAFRELIEATVGVPKGSEVSVTMGAIEVVFYGLQPVSGKIEVGFEISTTYTDASGESFKMLQKGKIEETFTILQKG</sequence>
<proteinExistence type="predicted"/>
<dbReference type="GeneID" id="27134977"/>
<evidence type="ECO:0000256" key="1">
    <source>
        <dbReference type="SAM" id="MobiDB-lite"/>
    </source>
</evidence>
<feature type="region of interest" description="Disordered" evidence="1">
    <location>
        <begin position="22"/>
        <end position="65"/>
    </location>
</feature>
<dbReference type="PROSITE" id="PS51257">
    <property type="entry name" value="PROKAR_LIPOPROTEIN"/>
    <property type="match status" value="1"/>
</dbReference>
<dbReference type="AlphaFoldDB" id="A0A0X1KJY5"/>
<name>A0A0X1KJY5_9EURY</name>
<gene>
    <name evidence="2" type="ORF">X802_04815</name>
</gene>